<name>A0A8S5NNQ8_9CAUD</name>
<dbReference type="InterPro" id="IPR008593">
    <property type="entry name" value="Dam_MeTrfase"/>
</dbReference>
<dbReference type="EMBL" id="BK015206">
    <property type="protein sequence ID" value="DAD95906.1"/>
    <property type="molecule type" value="Genomic_DNA"/>
</dbReference>
<dbReference type="GO" id="GO:0009007">
    <property type="term" value="F:site-specific DNA-methyltransferase (adenine-specific) activity"/>
    <property type="evidence" value="ECO:0007669"/>
    <property type="project" value="InterPro"/>
</dbReference>
<protein>
    <submittedName>
        <fullName evidence="1">DNA N-6-adenine-methyltransferase</fullName>
    </submittedName>
</protein>
<dbReference type="Pfam" id="PF05869">
    <property type="entry name" value="Dam"/>
    <property type="match status" value="1"/>
</dbReference>
<sequence length="81" mass="9215">MLIKKSNEGGRSLADIGVMYSSKTDQWATPLDLFQKLDQEFHFNLDPCADETNHKCENYYTKADNGLEKDWGGARVFCNPP</sequence>
<reference evidence="1" key="1">
    <citation type="journal article" date="2021" name="Proc. Natl. Acad. Sci. U.S.A.">
        <title>A Catalog of Tens of Thousands of Viruses from Human Metagenomes Reveals Hidden Associations with Chronic Diseases.</title>
        <authorList>
            <person name="Tisza M.J."/>
            <person name="Buck C.B."/>
        </authorList>
    </citation>
    <scope>NUCLEOTIDE SEQUENCE</scope>
    <source>
        <strain evidence="1">CtGMq5</strain>
    </source>
</reference>
<organism evidence="1">
    <name type="scientific">Siphoviridae sp. ctGMq5</name>
    <dbReference type="NCBI Taxonomy" id="2826220"/>
    <lineage>
        <taxon>Viruses</taxon>
        <taxon>Duplodnaviria</taxon>
        <taxon>Heunggongvirae</taxon>
        <taxon>Uroviricota</taxon>
        <taxon>Caudoviricetes</taxon>
    </lineage>
</organism>
<dbReference type="GO" id="GO:0009307">
    <property type="term" value="P:DNA restriction-modification system"/>
    <property type="evidence" value="ECO:0007669"/>
    <property type="project" value="InterPro"/>
</dbReference>
<accession>A0A8S5NNQ8</accession>
<dbReference type="GO" id="GO:0003677">
    <property type="term" value="F:DNA binding"/>
    <property type="evidence" value="ECO:0007669"/>
    <property type="project" value="InterPro"/>
</dbReference>
<evidence type="ECO:0000313" key="1">
    <source>
        <dbReference type="EMBL" id="DAD95906.1"/>
    </source>
</evidence>
<proteinExistence type="predicted"/>